<feature type="domain" description="ABC transmembrane type-1" evidence="11">
    <location>
        <begin position="163"/>
        <end position="357"/>
    </location>
</feature>
<evidence type="ECO:0000313" key="12">
    <source>
        <dbReference type="EMBL" id="OCW59502.1"/>
    </source>
</evidence>
<evidence type="ECO:0000256" key="5">
    <source>
        <dbReference type="ARBA" id="ARBA00022475"/>
    </source>
</evidence>
<feature type="transmembrane region" description="Helical" evidence="10">
    <location>
        <begin position="118"/>
        <end position="136"/>
    </location>
</feature>
<feature type="transmembrane region" description="Helical" evidence="10">
    <location>
        <begin position="336"/>
        <end position="357"/>
    </location>
</feature>
<accession>A0A1C1Z160</accession>
<comment type="caution">
    <text evidence="12">The sequence shown here is derived from an EMBL/GenBank/DDBJ whole genome shotgun (WGS) entry which is preliminary data.</text>
</comment>
<evidence type="ECO:0000256" key="4">
    <source>
        <dbReference type="ARBA" id="ARBA00022448"/>
    </source>
</evidence>
<dbReference type="AlphaFoldDB" id="A0A1C1Z160"/>
<evidence type="ECO:0000256" key="1">
    <source>
        <dbReference type="ARBA" id="ARBA00003159"/>
    </source>
</evidence>
<dbReference type="InterPro" id="IPR035906">
    <property type="entry name" value="MetI-like_sf"/>
</dbReference>
<reference evidence="12 13" key="1">
    <citation type="submission" date="2015-12" db="EMBL/GenBank/DDBJ databases">
        <authorList>
            <person name="Shamseldin A."/>
            <person name="Moawad H."/>
            <person name="Abd El-Rahim W.M."/>
            <person name="Sadowsky M.J."/>
        </authorList>
    </citation>
    <scope>NUCLEOTIDE SEQUENCE [LARGE SCALE GENOMIC DNA]</scope>
    <source>
        <strain evidence="12 13">JC234</strain>
    </source>
</reference>
<keyword evidence="9 10" id="KW-0472">Membrane</keyword>
<dbReference type="Proteomes" id="UP000094795">
    <property type="component" value="Unassembled WGS sequence"/>
</dbReference>
<protein>
    <submittedName>
        <fullName evidence="12">Polar amino acid ABC transporter permease</fullName>
    </submittedName>
</protein>
<evidence type="ECO:0000256" key="6">
    <source>
        <dbReference type="ARBA" id="ARBA00022692"/>
    </source>
</evidence>
<dbReference type="Gene3D" id="1.10.3720.10">
    <property type="entry name" value="MetI-like"/>
    <property type="match status" value="1"/>
</dbReference>
<dbReference type="NCBIfam" id="TIGR01726">
    <property type="entry name" value="HEQRo_perm_3TM"/>
    <property type="match status" value="1"/>
</dbReference>
<evidence type="ECO:0000256" key="8">
    <source>
        <dbReference type="ARBA" id="ARBA00022989"/>
    </source>
</evidence>
<dbReference type="InterPro" id="IPR010065">
    <property type="entry name" value="AA_ABC_transptr_permease_3TM"/>
</dbReference>
<feature type="transmembrane region" description="Helical" evidence="10">
    <location>
        <begin position="32"/>
        <end position="53"/>
    </location>
</feature>
<dbReference type="GO" id="GO:0043190">
    <property type="term" value="C:ATP-binding cassette (ABC) transporter complex"/>
    <property type="evidence" value="ECO:0007669"/>
    <property type="project" value="InterPro"/>
</dbReference>
<comment type="similarity">
    <text evidence="3">Belongs to the binding-protein-dependent transport system permease family. HisMQ subfamily.</text>
</comment>
<gene>
    <name evidence="12" type="ORF">AWJ14_10820</name>
</gene>
<dbReference type="PANTHER" id="PTHR30614">
    <property type="entry name" value="MEMBRANE COMPONENT OF AMINO ACID ABC TRANSPORTER"/>
    <property type="match status" value="1"/>
</dbReference>
<dbReference type="PROSITE" id="PS50928">
    <property type="entry name" value="ABC_TM1"/>
    <property type="match status" value="1"/>
</dbReference>
<keyword evidence="5" id="KW-1003">Cell membrane</keyword>
<dbReference type="PANTHER" id="PTHR30614:SF20">
    <property type="entry name" value="GLUTAMINE TRANSPORT SYSTEM PERMEASE PROTEIN GLNP"/>
    <property type="match status" value="1"/>
</dbReference>
<dbReference type="OrthoDB" id="9814550at2"/>
<comment type="subcellular location">
    <subcellularLocation>
        <location evidence="2">Cell inner membrane</location>
        <topology evidence="2">Multi-pass membrane protein</topology>
    </subcellularLocation>
    <subcellularLocation>
        <location evidence="10">Cell membrane</location>
        <topology evidence="10">Multi-pass membrane protein</topology>
    </subcellularLocation>
</comment>
<feature type="transmembrane region" description="Helical" evidence="10">
    <location>
        <begin position="65"/>
        <end position="90"/>
    </location>
</feature>
<dbReference type="SUPFAM" id="SSF161098">
    <property type="entry name" value="MetI-like"/>
    <property type="match status" value="1"/>
</dbReference>
<comment type="function">
    <text evidence="1">Part of the binding-protein-dependent transport system for glutamine; probably responsible for the translocation of the substrate across the membrane.</text>
</comment>
<evidence type="ECO:0000259" key="11">
    <source>
        <dbReference type="PROSITE" id="PS50928"/>
    </source>
</evidence>
<dbReference type="GO" id="GO:0006865">
    <property type="term" value="P:amino acid transport"/>
    <property type="evidence" value="ECO:0007669"/>
    <property type="project" value="UniProtKB-KW"/>
</dbReference>
<evidence type="ECO:0000256" key="2">
    <source>
        <dbReference type="ARBA" id="ARBA00004429"/>
    </source>
</evidence>
<dbReference type="STRING" id="1480615.AWJ14_10820"/>
<dbReference type="EMBL" id="LQZT01000001">
    <property type="protein sequence ID" value="OCW59502.1"/>
    <property type="molecule type" value="Genomic_DNA"/>
</dbReference>
<keyword evidence="7" id="KW-0029">Amino-acid transport</keyword>
<dbReference type="RefSeq" id="WP_066174365.1">
    <property type="nucleotide sequence ID" value="NZ_LQZT01000001.1"/>
</dbReference>
<dbReference type="InterPro" id="IPR043429">
    <property type="entry name" value="ArtM/GltK/GlnP/TcyL/YhdX-like"/>
</dbReference>
<dbReference type="InterPro" id="IPR000515">
    <property type="entry name" value="MetI-like"/>
</dbReference>
<evidence type="ECO:0000256" key="10">
    <source>
        <dbReference type="RuleBase" id="RU363032"/>
    </source>
</evidence>
<feature type="transmembrane region" description="Helical" evidence="10">
    <location>
        <begin position="167"/>
        <end position="187"/>
    </location>
</feature>
<organism evidence="12 13">
    <name type="scientific">Hoeflea olei</name>
    <dbReference type="NCBI Taxonomy" id="1480615"/>
    <lineage>
        <taxon>Bacteria</taxon>
        <taxon>Pseudomonadati</taxon>
        <taxon>Pseudomonadota</taxon>
        <taxon>Alphaproteobacteria</taxon>
        <taxon>Hyphomicrobiales</taxon>
        <taxon>Rhizobiaceae</taxon>
        <taxon>Hoeflea</taxon>
    </lineage>
</organism>
<evidence type="ECO:0000256" key="7">
    <source>
        <dbReference type="ARBA" id="ARBA00022970"/>
    </source>
</evidence>
<proteinExistence type="inferred from homology"/>
<keyword evidence="8 10" id="KW-1133">Transmembrane helix</keyword>
<dbReference type="GO" id="GO:0022857">
    <property type="term" value="F:transmembrane transporter activity"/>
    <property type="evidence" value="ECO:0007669"/>
    <property type="project" value="InterPro"/>
</dbReference>
<sequence>MTDHIILVSQDEAGRAAEWRARRSTKTYRGRASFTLMLSALTCLVVAASAQHIGSYAVSQGVSPVAASLPGMIAALVAALVLVMAASAFLKSLAAGRQEDVHTARLLGDEASTRSWKALAWTGALLIVTAGAWFMVVNDAAVSRTFFDLVLIRDSAGKVLRAFGTNILIFSVSAVLILVWALVIALARTLPGAAGRPLRVLAIAYGDLFRGLPAIITIYLIGFGLPLTNLPFLSDLSSTSYAIIALTLTYGAYTSEIYRAGIEGVHHSQVAAARSLGLSHVKTMRYVVVPLAVRNIIPPLMNNCISLQKDTALVAIIGAIDAFNQAKIIAANNFNLSAVTTVAILFIAVTIPQARIVDKLSERDRRRMRAGG</sequence>
<evidence type="ECO:0000256" key="9">
    <source>
        <dbReference type="ARBA" id="ARBA00023136"/>
    </source>
</evidence>
<keyword evidence="6 10" id="KW-0812">Transmembrane</keyword>
<dbReference type="CDD" id="cd06261">
    <property type="entry name" value="TM_PBP2"/>
    <property type="match status" value="1"/>
</dbReference>
<keyword evidence="4 10" id="KW-0813">Transport</keyword>
<name>A0A1C1Z160_9HYPH</name>
<evidence type="ECO:0000313" key="13">
    <source>
        <dbReference type="Proteomes" id="UP000094795"/>
    </source>
</evidence>
<keyword evidence="13" id="KW-1185">Reference proteome</keyword>
<evidence type="ECO:0000256" key="3">
    <source>
        <dbReference type="ARBA" id="ARBA00010072"/>
    </source>
</evidence>
<feature type="transmembrane region" description="Helical" evidence="10">
    <location>
        <begin position="208"/>
        <end position="227"/>
    </location>
</feature>
<dbReference type="Pfam" id="PF00528">
    <property type="entry name" value="BPD_transp_1"/>
    <property type="match status" value="1"/>
</dbReference>